<dbReference type="SUPFAM" id="SSF52047">
    <property type="entry name" value="RNI-like"/>
    <property type="match status" value="1"/>
</dbReference>
<organism evidence="2 3">
    <name type="scientific">Dissophora globulifera</name>
    <dbReference type="NCBI Taxonomy" id="979702"/>
    <lineage>
        <taxon>Eukaryota</taxon>
        <taxon>Fungi</taxon>
        <taxon>Fungi incertae sedis</taxon>
        <taxon>Mucoromycota</taxon>
        <taxon>Mortierellomycotina</taxon>
        <taxon>Mortierellomycetes</taxon>
        <taxon>Mortierellales</taxon>
        <taxon>Mortierellaceae</taxon>
        <taxon>Dissophora</taxon>
    </lineage>
</organism>
<feature type="region of interest" description="Disordered" evidence="1">
    <location>
        <begin position="592"/>
        <end position="617"/>
    </location>
</feature>
<dbReference type="AlphaFoldDB" id="A0A9P6RGK6"/>
<dbReference type="Gene3D" id="3.80.10.10">
    <property type="entry name" value="Ribonuclease Inhibitor"/>
    <property type="match status" value="1"/>
</dbReference>
<evidence type="ECO:0000313" key="2">
    <source>
        <dbReference type="EMBL" id="KAG0317145.1"/>
    </source>
</evidence>
<dbReference type="EMBL" id="JAAAIP010000439">
    <property type="protein sequence ID" value="KAG0317145.1"/>
    <property type="molecule type" value="Genomic_DNA"/>
</dbReference>
<feature type="compositionally biased region" description="Basic and acidic residues" evidence="1">
    <location>
        <begin position="196"/>
        <end position="205"/>
    </location>
</feature>
<accession>A0A9P6RGK6</accession>
<protein>
    <submittedName>
        <fullName evidence="2">Uncharacterized protein</fullName>
    </submittedName>
</protein>
<dbReference type="InterPro" id="IPR032675">
    <property type="entry name" value="LRR_dom_sf"/>
</dbReference>
<evidence type="ECO:0000313" key="3">
    <source>
        <dbReference type="Proteomes" id="UP000738325"/>
    </source>
</evidence>
<comment type="caution">
    <text evidence="2">The sequence shown here is derived from an EMBL/GenBank/DDBJ whole genome shotgun (WGS) entry which is preliminary data.</text>
</comment>
<name>A0A9P6RGK6_9FUNG</name>
<feature type="region of interest" description="Disordered" evidence="1">
    <location>
        <begin position="196"/>
        <end position="220"/>
    </location>
</feature>
<sequence>MIESGCDAFSCVLVSRTWQQAFQPVLWGHVETANDISPESMKRHAHYIRSLSLADLSGLENVLDNCSRLETLILWPDAFEDEEDEEDEDEEIDEDFEGDGEEEDDAIGDIRLGGVGGVGVEGGDGSVALFTKGRPDSNAGGSSNSLVQRYLPLPPLPTPHPMELHTQPLVDDGVCADGGGQDQLLGAMNGTFEKDGDAKVRRDSGFSDDTMTLTRGDGDIGQQHSPLTKLLLHNRNLTRLEVYVERKSPGGSFWRALAVPPSSSTVLCPCPRLSTFQSLVNLQVYKHVKSFFQMCMRLESLTLENCSLRQLDVSYYTTKLHFPRMKELKFSRIRDTSLYCQLLIMKQCPELMSLDWRVPRLGFPVEEFCEALREDCWPKLKSLVLLESRLTDEEMARILWSTNIHFNAASANHDSLGVDRLNTTMMPVVHTDAAHGLSRFEVPRSDFGLQAFRALKVRGHFWTLRHLDLLQCPGFESWMAIEILRGCPLLESFDGHQLLVRDIIAGGRGHGHGHGHGYHGRVEDWACTGIKFLNLHITGFAGEPEQDRRAHWQVFAHLARLDQLVYLSIGGRTSVRTIAGLGLSPLSTSDAAIATTSSPPAETSHPNSAGALTTRRGTSGLDLRLRSGLGQLRTLKKLRMLRFTGLEQEMTTEDVNWMVENFPDLKHIQGRLHTDPEEQTRLEQMLERHNITAWTMYDSQHVQKQRN</sequence>
<feature type="compositionally biased region" description="Low complexity" evidence="1">
    <location>
        <begin position="592"/>
        <end position="604"/>
    </location>
</feature>
<keyword evidence="3" id="KW-1185">Reference proteome</keyword>
<feature type="region of interest" description="Disordered" evidence="1">
    <location>
        <begin position="77"/>
        <end position="107"/>
    </location>
</feature>
<gene>
    <name evidence="2" type="ORF">BGZ99_006459</name>
</gene>
<proteinExistence type="predicted"/>
<dbReference type="OrthoDB" id="2449834at2759"/>
<dbReference type="Proteomes" id="UP000738325">
    <property type="component" value="Unassembled WGS sequence"/>
</dbReference>
<evidence type="ECO:0000256" key="1">
    <source>
        <dbReference type="SAM" id="MobiDB-lite"/>
    </source>
</evidence>
<reference evidence="2" key="1">
    <citation type="journal article" date="2020" name="Fungal Divers.">
        <title>Resolving the Mortierellaceae phylogeny through synthesis of multi-gene phylogenetics and phylogenomics.</title>
        <authorList>
            <person name="Vandepol N."/>
            <person name="Liber J."/>
            <person name="Desiro A."/>
            <person name="Na H."/>
            <person name="Kennedy M."/>
            <person name="Barry K."/>
            <person name="Grigoriev I.V."/>
            <person name="Miller A.N."/>
            <person name="O'Donnell K."/>
            <person name="Stajich J.E."/>
            <person name="Bonito G."/>
        </authorList>
    </citation>
    <scope>NUCLEOTIDE SEQUENCE</scope>
    <source>
        <strain evidence="2">REB-010B</strain>
    </source>
</reference>
<feature type="compositionally biased region" description="Acidic residues" evidence="1">
    <location>
        <begin position="78"/>
        <end position="107"/>
    </location>
</feature>